<dbReference type="GO" id="GO:0003899">
    <property type="term" value="F:DNA-directed RNA polymerase activity"/>
    <property type="evidence" value="ECO:0007669"/>
    <property type="project" value="UniProtKB-UniRule"/>
</dbReference>
<evidence type="ECO:0000313" key="30">
    <source>
        <dbReference type="Proteomes" id="UP000267993"/>
    </source>
</evidence>
<evidence type="ECO:0000313" key="17">
    <source>
        <dbReference type="EMBL" id="AKA79646.1"/>
    </source>
</evidence>
<dbReference type="Proteomes" id="UP000033085">
    <property type="component" value="Chromosome"/>
</dbReference>
<dbReference type="EMBL" id="CP033236">
    <property type="protein sequence ID" value="AZF71358.1"/>
    <property type="molecule type" value="Genomic_DNA"/>
</dbReference>
<dbReference type="Proteomes" id="UP000033057">
    <property type="component" value="Chromosome"/>
</dbReference>
<evidence type="ECO:0000256" key="3">
    <source>
        <dbReference type="ARBA" id="ARBA00022515"/>
    </source>
</evidence>
<dbReference type="RefSeq" id="WP_009989180.1">
    <property type="nucleotide sequence ID" value="NZ_CP011055.2"/>
</dbReference>
<keyword evidence="3 12" id="KW-0639">Primosome</keyword>
<dbReference type="CDD" id="cd04860">
    <property type="entry name" value="AE_Prim_S"/>
    <property type="match status" value="1"/>
</dbReference>
<keyword evidence="9 12" id="KW-0460">Magnesium</keyword>
<evidence type="ECO:0000256" key="14">
    <source>
        <dbReference type="RuleBase" id="RU004224"/>
    </source>
</evidence>
<evidence type="ECO:0000313" key="35">
    <source>
        <dbReference type="Proteomes" id="UP000278715"/>
    </source>
</evidence>
<evidence type="ECO:0000313" key="31">
    <source>
        <dbReference type="Proteomes" id="UP000269431"/>
    </source>
</evidence>
<evidence type="ECO:0000256" key="9">
    <source>
        <dbReference type="ARBA" id="ARBA00022842"/>
    </source>
</evidence>
<evidence type="ECO:0000313" key="25">
    <source>
        <dbReference type="EMBL" id="QPG48618.1"/>
    </source>
</evidence>
<keyword evidence="2 12" id="KW-0240">DNA-directed RNA polymerase</keyword>
<reference evidence="16" key="5">
    <citation type="submission" date="2018-10" db="EMBL/GenBank/DDBJ databases">
        <authorList>
            <person name="McCarthy S."/>
            <person name="Gradnigo J."/>
            <person name="Johnson T."/>
            <person name="Payne S."/>
            <person name="Lipzen A."/>
            <person name="Schackwitz W."/>
            <person name="Martin J."/>
            <person name="Moriyama E."/>
            <person name="Blum P."/>
        </authorList>
    </citation>
    <scope>NUCLEOTIDE SEQUENCE</scope>
    <source>
        <strain evidence="15">SARC-B</strain>
        <strain evidence="16">SARC-C</strain>
        <strain evidence="17">SULA</strain>
    </source>
</reference>
<protein>
    <recommendedName>
        <fullName evidence="12">DNA primase small subunit PriS</fullName>
        <ecNumber evidence="12">2.7.7.-</ecNumber>
    </recommendedName>
</protein>
<dbReference type="Pfam" id="PF01896">
    <property type="entry name" value="DNA_primase_S"/>
    <property type="match status" value="1"/>
</dbReference>
<dbReference type="EMBL" id="CP033235">
    <property type="protein sequence ID" value="AZF68738.1"/>
    <property type="molecule type" value="Genomic_DNA"/>
</dbReference>
<evidence type="ECO:0000313" key="29">
    <source>
        <dbReference type="Proteomes" id="UP000076770"/>
    </source>
</evidence>
<evidence type="ECO:0000313" key="37">
    <source>
        <dbReference type="Proteomes" id="UP000594632"/>
    </source>
</evidence>
<keyword evidence="5 12" id="KW-0548">Nucleotidyltransferase</keyword>
<evidence type="ECO:0000313" key="20">
    <source>
        <dbReference type="EMBL" id="AZF73978.1"/>
    </source>
</evidence>
<evidence type="ECO:0000313" key="15">
    <source>
        <dbReference type="EMBL" id="AKA74257.1"/>
    </source>
</evidence>
<evidence type="ECO:0000313" key="33">
    <source>
        <dbReference type="Proteomes" id="UP000273443"/>
    </source>
</evidence>
<dbReference type="OrthoDB" id="31125at2157"/>
<dbReference type="EMBL" id="CP033240">
    <property type="protein sequence ID" value="AZF81813.1"/>
    <property type="molecule type" value="Genomic_DNA"/>
</dbReference>
<dbReference type="EC" id="2.7.7.-" evidence="12"/>
<evidence type="ECO:0000313" key="26">
    <source>
        <dbReference type="EMBL" id="SAI84629.1"/>
    </source>
</evidence>
<dbReference type="InterPro" id="IPR014052">
    <property type="entry name" value="DNA_primase_ssu_euk/arc"/>
</dbReference>
<dbReference type="EMBL" id="CP011057">
    <property type="protein sequence ID" value="AKA79646.1"/>
    <property type="molecule type" value="Genomic_DNA"/>
</dbReference>
<dbReference type="EMBL" id="CP033241">
    <property type="protein sequence ID" value="AZF84388.1"/>
    <property type="molecule type" value="Genomic_DNA"/>
</dbReference>
<evidence type="ECO:0000313" key="32">
    <source>
        <dbReference type="Proteomes" id="UP000273194"/>
    </source>
</evidence>
<sequence length="330" mass="37598">MGTFTLHQGQTNLIKSFFRNYYLNAELELPKDMELREFALQPFGSDTYVRHLSFSSSEELRDYLVNRNLPLHLFYSSARYQLPSARNMEEKAWMGSDLLFDIDADHLCKLRSIRFCPVCGNAVVSEKCERDNVETLEYVEMTSECIKRGLEQTRNLVEILEDDFGLKPKVYFSGNRGFHVQVDCYGNCALLDSDERKEIAEYVMGIGVPGYPGGSENAPGWVGRKNRGINGVTIDEQVTIDVKRLIRIPNSLHGKSGLIVKRVPNLDDFEFNETLSPFTGYTIFLPYITIETEVLGSIIKLNRGIPIKIKSSIGIYLHLRNLGEVKAYVR</sequence>
<dbReference type="KEGG" id="ssoa:SULA_2052"/>
<dbReference type="EMBL" id="CP011056">
    <property type="protein sequence ID" value="AKA76954.1"/>
    <property type="molecule type" value="Genomic_DNA"/>
</dbReference>
<dbReference type="OMA" id="GYHVHVR"/>
<evidence type="ECO:0000313" key="18">
    <source>
        <dbReference type="EMBL" id="AZF68738.1"/>
    </source>
</evidence>
<dbReference type="Proteomes" id="UP000282269">
    <property type="component" value="Chromosome"/>
</dbReference>
<dbReference type="HAMAP" id="MF_00700">
    <property type="entry name" value="DNA_primase_sml_arc"/>
    <property type="match status" value="1"/>
</dbReference>
<dbReference type="Proteomes" id="UP000275843">
    <property type="component" value="Chromosome"/>
</dbReference>
<comment type="subunit">
    <text evidence="12">Heterodimer of a small subunit (PriS) and a large subunit (PriL).</text>
</comment>
<dbReference type="GeneID" id="1454089"/>
<dbReference type="KEGG" id="ssof:SULC_2051"/>
<name>A0A0E3JY42_SACSO</name>
<keyword evidence="8" id="KW-0862">Zinc</keyword>
<dbReference type="EMBL" id="CP033237">
    <property type="protein sequence ID" value="AZF73978.1"/>
    <property type="molecule type" value="Genomic_DNA"/>
</dbReference>
<dbReference type="Proteomes" id="UP000273194">
    <property type="component" value="Chromosome"/>
</dbReference>
<dbReference type="PANTHER" id="PTHR10536">
    <property type="entry name" value="DNA PRIMASE SMALL SUBUNIT"/>
    <property type="match status" value="1"/>
</dbReference>
<reference evidence="27 28" key="1">
    <citation type="journal article" date="2015" name="Genome Announc.">
        <title>Complete Genome Sequence of Sulfolobus solfataricus Strain 98/2 and Evolved Derivatives.</title>
        <authorList>
            <person name="McCarthy S."/>
            <person name="Gradnigo J."/>
            <person name="Johnson T."/>
            <person name="Payne S."/>
            <person name="Lipzen A."/>
            <person name="Martin J."/>
            <person name="Schackwitz W."/>
            <person name="Moriyama E."/>
            <person name="Blum P."/>
        </authorList>
    </citation>
    <scope>NUCLEOTIDE SEQUENCE [LARGE SCALE GENOMIC DNA]</scope>
    <source>
        <strain evidence="27">98/2 SULC</strain>
        <strain evidence="15">SARC-B</strain>
        <strain evidence="16">SARC-C</strain>
        <strain evidence="17">SULA</strain>
        <strain evidence="28">SULB</strain>
    </source>
</reference>
<dbReference type="Proteomes" id="UP000273443">
    <property type="component" value="Chromosome"/>
</dbReference>
<comment type="similarity">
    <text evidence="1 12 13">Belongs to the eukaryotic-type primase small subunit family.</text>
</comment>
<dbReference type="Proteomes" id="UP000267993">
    <property type="component" value="Chromosome"/>
</dbReference>
<evidence type="ECO:0000313" key="23">
    <source>
        <dbReference type="EMBL" id="AZF81813.1"/>
    </source>
</evidence>
<dbReference type="GO" id="GO:1990077">
    <property type="term" value="C:primosome complex"/>
    <property type="evidence" value="ECO:0007669"/>
    <property type="project" value="UniProtKB-KW"/>
</dbReference>
<evidence type="ECO:0000256" key="7">
    <source>
        <dbReference type="ARBA" id="ARBA00022723"/>
    </source>
</evidence>
<dbReference type="EMBL" id="CP011055">
    <property type="protein sequence ID" value="AKA74257.1"/>
    <property type="molecule type" value="Genomic_DNA"/>
</dbReference>
<dbReference type="EMBL" id="CP033238">
    <property type="protein sequence ID" value="AZF76601.1"/>
    <property type="molecule type" value="Genomic_DNA"/>
</dbReference>
<gene>
    <name evidence="12 16" type="primary">priS</name>
    <name evidence="25" type="ORF">HFC64_00195</name>
    <name evidence="26" type="ORF">SSOP1_1075</name>
    <name evidence="17" type="ORF">SULA_2052</name>
    <name evidence="15" type="ORF">SULB_2053</name>
    <name evidence="16" type="ORF">SULC_2051</name>
    <name evidence="18" type="ORF">SULG_10340</name>
    <name evidence="19" type="ORF">SULH_10340</name>
    <name evidence="20" type="ORF">SULI_10340</name>
    <name evidence="21" type="ORF">SULM_10330</name>
    <name evidence="22" type="ORF">SULN_10330</name>
    <name evidence="23" type="ORF">SULO_10340</name>
    <name evidence="24" type="ORF">SULZ_10275</name>
</gene>
<accession>A0A0E3JY42</accession>
<dbReference type="GO" id="GO:0000428">
    <property type="term" value="C:DNA-directed RNA polymerase complex"/>
    <property type="evidence" value="ECO:0007669"/>
    <property type="project" value="UniProtKB-KW"/>
</dbReference>
<reference evidence="29" key="3">
    <citation type="submission" date="2016-04" db="EMBL/GenBank/DDBJ databases">
        <authorList>
            <person name="Shah S.A."/>
            <person name="Garrett R.A."/>
        </authorList>
    </citation>
    <scope>NUCLEOTIDE SEQUENCE [LARGE SCALE GENOMIC DNA]</scope>
    <source>
        <strain evidence="29">ATCC 35091 / DSM 1616 / JCM 8930 / NBRC 15331 / P1</strain>
    </source>
</reference>
<evidence type="ECO:0000313" key="27">
    <source>
        <dbReference type="Proteomes" id="UP000033057"/>
    </source>
</evidence>
<dbReference type="Gene3D" id="3.90.920.10">
    <property type="entry name" value="DNA primase, PRIM domain"/>
    <property type="match status" value="1"/>
</dbReference>
<keyword evidence="6 12" id="KW-0235">DNA replication</keyword>
<proteinExistence type="inferred from homology"/>
<dbReference type="InterPro" id="IPR002755">
    <property type="entry name" value="DNA_primase_S"/>
</dbReference>
<evidence type="ECO:0000256" key="4">
    <source>
        <dbReference type="ARBA" id="ARBA00022679"/>
    </source>
</evidence>
<dbReference type="Pfam" id="PF20873">
    <property type="entry name" value="PriS_C"/>
    <property type="match status" value="1"/>
</dbReference>
<keyword evidence="11 12" id="KW-0464">Manganese</keyword>
<dbReference type="Proteomes" id="UP000033106">
    <property type="component" value="Chromosome"/>
</dbReference>
<evidence type="ECO:0000256" key="12">
    <source>
        <dbReference type="HAMAP-Rule" id="MF_00700"/>
    </source>
</evidence>
<dbReference type="EMBL" id="LT549890">
    <property type="protein sequence ID" value="SAI84629.1"/>
    <property type="molecule type" value="Genomic_DNA"/>
</dbReference>
<dbReference type="KEGG" id="ssol:SULB_2053"/>
<evidence type="ECO:0000313" key="22">
    <source>
        <dbReference type="EMBL" id="AZF79209.1"/>
    </source>
</evidence>
<feature type="active site" evidence="12">
    <location>
        <position position="101"/>
    </location>
</feature>
<comment type="function">
    <text evidence="14">RNA polymerase that catalyzes the synthesis of short RNA molecules used as primers for DNA polymerase during DNA replication.</text>
</comment>
<evidence type="ECO:0000313" key="21">
    <source>
        <dbReference type="EMBL" id="AZF76601.1"/>
    </source>
</evidence>
<reference evidence="30 31" key="4">
    <citation type="journal article" date="2018" name="Proc. Natl. Acad. Sci. U.S.A.">
        <title>Nonmutational mechanism of inheritance in the Archaeon Sulfolobus solfataricus.</title>
        <authorList>
            <person name="Payne S."/>
            <person name="McCarthy S."/>
            <person name="Johnson T."/>
            <person name="North E."/>
            <person name="Blum P."/>
        </authorList>
    </citation>
    <scope>NUCLEOTIDE SEQUENCE [LARGE SCALE GENOMIC DNA]</scope>
    <source>
        <strain evidence="19 30">SARC-H</strain>
        <strain evidence="20 34">SARC-I</strain>
        <strain evidence="22 35">SARC-N</strain>
        <strain evidence="23 36">SARC-O</strain>
        <strain evidence="24 31">SUL120</strain>
        <strain evidence="18 32">SULG</strain>
        <strain evidence="21 33">SULM</strain>
    </source>
</reference>
<dbReference type="Proteomes" id="UP000594632">
    <property type="component" value="Chromosome"/>
</dbReference>
<evidence type="ECO:0000313" key="28">
    <source>
        <dbReference type="Proteomes" id="UP000033085"/>
    </source>
</evidence>
<evidence type="ECO:0000256" key="10">
    <source>
        <dbReference type="ARBA" id="ARBA00023163"/>
    </source>
</evidence>
<reference evidence="25 37" key="6">
    <citation type="journal article" date="2020" name="Nat. Commun.">
        <title>The structures of two archaeal type IV pili illuminate evolutionary relationships.</title>
        <authorList>
            <person name="Wang F."/>
            <person name="Baquero D.P."/>
            <person name="Su Z."/>
            <person name="Beltran L.C."/>
            <person name="Prangishvili D."/>
            <person name="Krupovic M."/>
            <person name="Egelman E.H."/>
        </authorList>
    </citation>
    <scope>NUCLEOTIDE SEQUENCE [LARGE SCALE GENOMIC DNA]</scope>
    <source>
        <strain evidence="25 37">POZ149</strain>
    </source>
</reference>
<reference evidence="26" key="2">
    <citation type="submission" date="2016-04" db="EMBL/GenBank/DDBJ databases">
        <authorList>
            <person name="Evans L.H."/>
            <person name="Alamgir A."/>
            <person name="Owens N."/>
            <person name="Weber N.D."/>
            <person name="Virtaneva K."/>
            <person name="Barbian K."/>
            <person name="Babar A."/>
            <person name="Rosenke K."/>
        </authorList>
    </citation>
    <scope>NUCLEOTIDE SEQUENCE</scope>
    <source>
        <strain evidence="26">P1</strain>
    </source>
</reference>
<dbReference type="GO" id="GO:0046872">
    <property type="term" value="F:metal ion binding"/>
    <property type="evidence" value="ECO:0007669"/>
    <property type="project" value="UniProtKB-KW"/>
</dbReference>
<dbReference type="Proteomes" id="UP000076770">
    <property type="component" value="Chromosome i"/>
</dbReference>
<keyword evidence="7 12" id="KW-0479">Metal-binding</keyword>
<evidence type="ECO:0000313" key="16">
    <source>
        <dbReference type="EMBL" id="AKA76954.1"/>
    </source>
</evidence>
<dbReference type="EMBL" id="CP050869">
    <property type="protein sequence ID" value="QPG48618.1"/>
    <property type="molecule type" value="Genomic_DNA"/>
</dbReference>
<dbReference type="PATRIC" id="fig|2287.6.peg.2101"/>
<comment type="cofactor">
    <cofactor evidence="12">
        <name>Mg(2+)</name>
        <dbReference type="ChEBI" id="CHEBI:18420"/>
    </cofactor>
    <cofactor evidence="12">
        <name>Mn(2+)</name>
        <dbReference type="ChEBI" id="CHEBI:29035"/>
    </cofactor>
</comment>
<feature type="active site" evidence="12">
    <location>
        <position position="235"/>
    </location>
</feature>
<evidence type="ECO:0000256" key="1">
    <source>
        <dbReference type="ARBA" id="ARBA00009762"/>
    </source>
</evidence>
<feature type="active site" evidence="12">
    <location>
        <position position="103"/>
    </location>
</feature>
<dbReference type="InterPro" id="IPR023639">
    <property type="entry name" value="DNA_primase_ssu_PriS"/>
</dbReference>
<keyword evidence="10 12" id="KW-0804">Transcription</keyword>
<dbReference type="AlphaFoldDB" id="A0A0E3JY42"/>
<dbReference type="SUPFAM" id="SSF56747">
    <property type="entry name" value="Prim-pol domain"/>
    <property type="match status" value="1"/>
</dbReference>
<comment type="function">
    <text evidence="12">Catalytic subunit of DNA primase, an RNA polymerase that catalyzes the synthesis of short RNA molecules used as primers for DNA polymerase during DNA replication. The small subunit contains the primase catalytic core and has DNA synthesis activity on its own. Binding to the large subunit stabilizes and modulates the activity, increasing the rate of DNA synthesis while decreasing the length of the DNA fragments, and conferring RNA synthesis capability. The DNA polymerase activity may enable DNA primase to also catalyze primer extension after primer synthesis. May also play a role in DNA repair.</text>
</comment>
<evidence type="ECO:0000313" key="19">
    <source>
        <dbReference type="EMBL" id="AZF71358.1"/>
    </source>
</evidence>
<evidence type="ECO:0000256" key="13">
    <source>
        <dbReference type="RuleBase" id="RU003514"/>
    </source>
</evidence>
<evidence type="ECO:0000313" key="34">
    <source>
        <dbReference type="Proteomes" id="UP000275843"/>
    </source>
</evidence>
<evidence type="ECO:0000313" key="36">
    <source>
        <dbReference type="Proteomes" id="UP000282269"/>
    </source>
</evidence>
<dbReference type="SMR" id="A0A0E3JY42"/>
<keyword evidence="4 12" id="KW-0808">Transferase</keyword>
<evidence type="ECO:0000256" key="11">
    <source>
        <dbReference type="ARBA" id="ARBA00023211"/>
    </source>
</evidence>
<evidence type="ECO:0000313" key="24">
    <source>
        <dbReference type="EMBL" id="AZF84388.1"/>
    </source>
</evidence>
<organism evidence="16 27">
    <name type="scientific">Saccharolobus solfataricus</name>
    <name type="common">Sulfolobus solfataricus</name>
    <dbReference type="NCBI Taxonomy" id="2287"/>
    <lineage>
        <taxon>Archaea</taxon>
        <taxon>Thermoproteota</taxon>
        <taxon>Thermoprotei</taxon>
        <taxon>Sulfolobales</taxon>
        <taxon>Sulfolobaceae</taxon>
        <taxon>Saccharolobus</taxon>
    </lineage>
</organism>
<evidence type="ECO:0000256" key="5">
    <source>
        <dbReference type="ARBA" id="ARBA00022695"/>
    </source>
</evidence>
<dbReference type="EMBL" id="CP033239">
    <property type="protein sequence ID" value="AZF79209.1"/>
    <property type="molecule type" value="Genomic_DNA"/>
</dbReference>
<dbReference type="NCBIfam" id="NF001641">
    <property type="entry name" value="PRK00419.1-3"/>
    <property type="match status" value="1"/>
</dbReference>
<dbReference type="GO" id="GO:0006269">
    <property type="term" value="P:DNA replication, synthesis of primer"/>
    <property type="evidence" value="ECO:0007669"/>
    <property type="project" value="UniProtKB-UniRule"/>
</dbReference>
<dbReference type="Proteomes" id="UP000269431">
    <property type="component" value="Chromosome"/>
</dbReference>
<dbReference type="FunFam" id="3.90.920.10:FF:000006">
    <property type="entry name" value="DNA primase small subunit PriS"/>
    <property type="match status" value="1"/>
</dbReference>
<dbReference type="Proteomes" id="UP000278715">
    <property type="component" value="Chromosome"/>
</dbReference>
<evidence type="ECO:0000256" key="8">
    <source>
        <dbReference type="ARBA" id="ARBA00022833"/>
    </source>
</evidence>
<evidence type="ECO:0000256" key="2">
    <source>
        <dbReference type="ARBA" id="ARBA00022478"/>
    </source>
</evidence>
<dbReference type="GeneID" id="44129977"/>
<evidence type="ECO:0000256" key="6">
    <source>
        <dbReference type="ARBA" id="ARBA00022705"/>
    </source>
</evidence>